<evidence type="ECO:0000256" key="2">
    <source>
        <dbReference type="SAM" id="Phobius"/>
    </source>
</evidence>
<dbReference type="Gene3D" id="2.10.220.10">
    <property type="entry name" value="Hormone Receptor, Insulin-like Growth Factor Receptor 1, Chain A, domain 2"/>
    <property type="match status" value="2"/>
</dbReference>
<feature type="transmembrane region" description="Helical" evidence="2">
    <location>
        <begin position="3296"/>
        <end position="3313"/>
    </location>
</feature>
<comment type="caution">
    <text evidence="3">The sequence shown here is derived from an EMBL/GenBank/DDBJ whole genome shotgun (WGS) entry which is preliminary data.</text>
</comment>
<protein>
    <submittedName>
        <fullName evidence="3">Uncharacterized protein</fullName>
    </submittedName>
</protein>
<feature type="compositionally biased region" description="Polar residues" evidence="1">
    <location>
        <begin position="3528"/>
        <end position="3542"/>
    </location>
</feature>
<feature type="compositionally biased region" description="Polar residues" evidence="1">
    <location>
        <begin position="3553"/>
        <end position="3562"/>
    </location>
</feature>
<feature type="transmembrane region" description="Helical" evidence="2">
    <location>
        <begin position="3220"/>
        <end position="3240"/>
    </location>
</feature>
<dbReference type="InterPro" id="IPR009030">
    <property type="entry name" value="Growth_fac_rcpt_cys_sf"/>
</dbReference>
<dbReference type="PANTHER" id="PTHR11319">
    <property type="entry name" value="G PROTEIN-COUPLED RECEPTOR-RELATED"/>
    <property type="match status" value="1"/>
</dbReference>
<evidence type="ECO:0000313" key="3">
    <source>
        <dbReference type="EMBL" id="TNV88206.1"/>
    </source>
</evidence>
<feature type="region of interest" description="Disordered" evidence="1">
    <location>
        <begin position="3513"/>
        <end position="3562"/>
    </location>
</feature>
<name>A0A8J8TBA8_HALGN</name>
<proteinExistence type="predicted"/>
<sequence length="3562" mass="392044">MVTGCNSCYQEILGVSYIVRCYLCQDGLYLLANSTGVINSGYDGSLLYPDTFTFCVPDCKRAHYAFINNPATGNCTNCGENCQSCNPRTGCEICGIEAQKVGWVNATVGATDLLVKPNDVQFSQCMKCPNNQWCMKCDRQNTSKCTTCADQFKKTITQSSSNGTQISTQVCEPSTNSLYDPNCLQYSGTKGIGSCDICIDSFYKNPYNYCSQCRQYGCFSCTGPYDCILCNQGFSPAIDLSTSLPTCYDCNQRSSQDISRFGPNYYQDCAYCNVNETSGIMSECVACQSGYVMRNATSKKSECVSSCPAGYFGQNTYGPRGIKLSSDCVKCSDYCEECAGTGLNMCTRCPKGQYLEFVSSSVSYGICRMKNVQTASYQLWITPTLDLISANQSDYISGLNERVFYDIEDTMKKAYELCANVTQRCNVTIYLLNGEHYWYRKNYRTFYLPVKNERDSSVMLTNLQPWYCDDALARNRTLLSDSWLDQRCLLNRSAQIVVNNRKRDSFSFLVGAGLTISNVIFDSLGSLILPHYPDSECLNNRKKCCNITKDTFGSVLNAGASKDCFRHEKQLTEDCQITTSDWSFIKFDVGSKTLLSSSKSPPTLTLINSTFQNFLFQFNSLIQLNPFGGYIVIQNSTFERISSCGAIIKNFQPTIPPLNVTNNFTQLYGIDLENTADVFNYRNNKLSIDMQTESQINSKLQGMQNPFNCDMQQCFSINITRSSFRESSFLLRPISYPATTNNPDLQYQGKILNVRGFGGNITISDSYFGQNQLAYVGCSAFQNVENLVSEQSGRLQIKNLLSIRNHSNGVMLLNNTFEQNSVVKGLVYIQVTPRVDSQSLGFRSQIIIANNTFDTNMAYLDSSAIFIRNYIPSANSPCRGVSVQNNYFTNNFGCTKYGGSVLAMTCINQGSIQTIDAFDRMKSGFVNNYTSQAQAIQDKSQRQVITLDWKRNLTVNLEKMELRGNKYYRNYGGYSQGLVEFRGVPRVEVFGENFTQNGENAIEWIIRMGLSKFRFLDNPQNLTTTLYNLTYAQLFHNQTQFSIAPIQPIIDIKYSMKAMIRIEHSSNITIENSSFFGNFLFETEFNRRQRAAVIFISSFNGSFQLNNTQIGNHSGMFEKSMRDIFFSSLTAVTSNTNTTNSTTKVNTTSLANNQSNNTSNASSAVNISVPVTGLTSFNQIFVSNTDNGIGQLNSLIAIDETNSIVKNINLENLEIRNITFRQLQTASDSFQTMIFSMNNSYATSGGIESLSPLNITIKNLRVFDIGCIDCNEKLAFFAIQSVEKLNMTGFFFRNISKHILYSNSPFLPSMWTESFQLIRIGLYERVLGTSMKNLSLSKNITLLRYSSFENIYEVGAIVQLIANSPFNITLTNISVTNVSSSRNAIGFSVFTIKQGYSSQVNISENKFTNLNSSNSDGLILKLNGLNLTENNFLTQIQFQKNTLKNIQASSQLFASKAFKSRGLGIFVNQATQNLKVFVTNNTIECSSLSTSNFKSSELLTMATNSSFDANTGDDYGSIFYLRSLNTQVVSRLNDFRNCSQSSFGGAYRIESVRASEFNETLSNYSMMFATAGGIVYCKNCYKLNFQPQNLSKLASFRGGAIALQSDINCNYRGTQEVKMSNITLDDAISLNDGGGLLYTRSDCYLELTISGLKANNSRALYQVNQPGAFKVDISLMDLEGGGLIKCTAASLRVNISNSNFTNMRSYLGVGGIFNFHSKDTDIQLLNNTILNVTSRLQGAILYQASPIMIVNMTNNTVRCRDYVNAQQLTQKYYVQQLEAMSSQATYQPIHANMTNVNQKSSFYSNFNLVQNCFIDSQDSNGLTATGGVYFVSNNLQIRDTGSTYENNSALSGSVYYCEGCQIVSINNTYKNNVCLKGCVVYYKPDNKSLQLSPTAVLIKNTINFSNAKMVNNYARQSASGFYIDSAPPTTTTSTGIGRSLQSSNPASVQRKLQLSIDVALFSNNSADFGKGGIFYINSHMIDVNISRSSFVGNRMNFRNYSAQDAAIFYLDQRNISSLLISQSSFIFDSPILYNPSQNIPSQSDNDFYQVFYSKGNQSPITITDSTFSQASTPQSANGSIPLNLTAGQNLSMAERIQALGNDPRVRIVNNIGLIMIDSAKSVVFARNTFSGNLFLNKAALQLVNTSSFTDTNSTYQMNAGYQGSSIYLDKGVKAFIYSSKFLSNYAEQGGGLYIQEGSHANLSGCSFTNNYARMHGGVIYVNPQTATASPVKPGGIISSSSNSGQANTIQLNLVTVILVLGSSFQDNYALQNGGIVSYSGAQDGMNRTSGNSSIELRNCNIKNSTGQKRGGVVFAQNLGAIIFKGVIISQVQSDQGKIVSTAAHPQNMSIELSESTFSCNELYLYEYIVSATQYNISKDASAFHLLANSSVKSKNNKYLNCFDALAGGVFQMMASRLKDENSQFYNNSALQGGVFRCGQGCNITLNNSLIQSNIASSGGVAQIEQNSGFFGTGLKFQENLAVLEGGALNLLQNANVNLSKIQFLSNQASSASVINLAGNKQAHFVTLSDILFYKNNANRNTIQIMNSGGHIKFAHCFFQYNEAKQYSKNIYVGSTKTVSISNTSFYDIAQAQRQNTTITVNKGNSIFPKPNVPQSPNVSPIITSPSPSSTDKQQGTFIYVSEVDSLSVEDSLFVNGTAENGGAVYVQGQSNVTMKSVTFEENVATESGGAVFVKGVKASVRISGKSSFKNNKASKGQGGDIYMASIIEYISLSLENTTINNANSAQNSIHLEGVSVNLTNVAIERSYAKSNTSGGAISCSDCPSFQMVNSSVKNSQAESGGAIYLVGIGNGTGEILQQSLISNSTFFNNKALQDSGGALSISNVANLTLQNNTFTYNTASEQGGALFTSCNTLDCNFTIDKSNVFISNQAGQSGGAIQWQNVAPVLPTNVAKSSALLKLMFRGNSAFYGPNIAGQPSELSPLTEQDVYDIIAINYGTNKGKGLRNLQAVSQSTVPEIQGTTQTNEVGLGTGERAIPIPTLYFALRDIYGQVVLTDTTTEVHIQTFDDSLVIQPKSKQFKPMVGGIYKIEGLKVSNIEIGKKYEFRVTTKSQQVIGYQKLTQTGQPEISSFMTLGVDKQTSTEVIVESNNVIKESPNAEKIPNQECMCGYSGPSCNECAVGYEQTVSKTCLKCPSTFQNLAILSSFALLAVAFAIYRQLADPQTTTIFIADFITFVVCIGTLSNVLHSLDLNIWSLHCVQVTHILSLNDILLVFLTLVICLSQLQSERLWKSVSVIQQVSASIVDFDGSLIIGTIVIGVQVAVSGVQWYKRTQKMEIIQRFLALIYILVANNLARIEPAYHDPIICVTALTACCLLQVSQSDKQDATLQIIAQSLLLSAVVKTKATAMVHTSWGLRLIQIAWIFAIITFYLLRLAYKHCNQRRTIQIKSSSQVEEGISSTRSMMQVNRDSVVLDEDCYNSHQQQLGDQNLSATGQKFMDSLSGLRAENPSDSPSRQDKGHAHNAYQSNESQANIAEDRQCMMDALSVIPRRFSFNSGEKGRKDSMSVEKAQTNYQSQRQQQMTKTHREPHSRQKGQVSQVNKV</sequence>
<dbReference type="SMART" id="SM00261">
    <property type="entry name" value="FU"/>
    <property type="match status" value="3"/>
</dbReference>
<dbReference type="SUPFAM" id="SSF51126">
    <property type="entry name" value="Pectin lyase-like"/>
    <property type="match status" value="3"/>
</dbReference>
<feature type="region of interest" description="Disordered" evidence="1">
    <location>
        <begin position="3461"/>
        <end position="3482"/>
    </location>
</feature>
<keyword evidence="2" id="KW-0812">Transmembrane</keyword>
<evidence type="ECO:0000313" key="4">
    <source>
        <dbReference type="Proteomes" id="UP000785679"/>
    </source>
</evidence>
<dbReference type="PANTHER" id="PTHR11319:SF35">
    <property type="entry name" value="OUTER MEMBRANE PROTEIN PMPC-RELATED"/>
    <property type="match status" value="1"/>
</dbReference>
<dbReference type="OrthoDB" id="300641at2759"/>
<feature type="transmembrane region" description="Helical" evidence="2">
    <location>
        <begin position="3156"/>
        <end position="3175"/>
    </location>
</feature>
<dbReference type="InterPro" id="IPR006212">
    <property type="entry name" value="Furin_repeat"/>
</dbReference>
<dbReference type="InterPro" id="IPR006626">
    <property type="entry name" value="PbH1"/>
</dbReference>
<accession>A0A8J8TBA8</accession>
<reference evidence="3" key="1">
    <citation type="submission" date="2019-06" db="EMBL/GenBank/DDBJ databases">
        <authorList>
            <person name="Zheng W."/>
        </authorList>
    </citation>
    <scope>NUCLEOTIDE SEQUENCE</scope>
    <source>
        <strain evidence="3">QDHG01</strain>
    </source>
</reference>
<dbReference type="Proteomes" id="UP000785679">
    <property type="component" value="Unassembled WGS sequence"/>
</dbReference>
<feature type="transmembrane region" description="Helical" evidence="2">
    <location>
        <begin position="3376"/>
        <end position="3395"/>
    </location>
</feature>
<organism evidence="3 4">
    <name type="scientific">Halteria grandinella</name>
    <dbReference type="NCBI Taxonomy" id="5974"/>
    <lineage>
        <taxon>Eukaryota</taxon>
        <taxon>Sar</taxon>
        <taxon>Alveolata</taxon>
        <taxon>Ciliophora</taxon>
        <taxon>Intramacronucleata</taxon>
        <taxon>Spirotrichea</taxon>
        <taxon>Stichotrichia</taxon>
        <taxon>Sporadotrichida</taxon>
        <taxon>Halteriidae</taxon>
        <taxon>Halteria</taxon>
    </lineage>
</organism>
<dbReference type="SMART" id="SM00710">
    <property type="entry name" value="PbH1"/>
    <property type="match status" value="21"/>
</dbReference>
<dbReference type="EMBL" id="RRYP01000032">
    <property type="protein sequence ID" value="TNV88206.1"/>
    <property type="molecule type" value="Genomic_DNA"/>
</dbReference>
<dbReference type="CDD" id="cd00064">
    <property type="entry name" value="FU"/>
    <property type="match status" value="1"/>
</dbReference>
<keyword evidence="2" id="KW-1133">Transmembrane helix</keyword>
<keyword evidence="4" id="KW-1185">Reference proteome</keyword>
<feature type="transmembrane region" description="Helical" evidence="2">
    <location>
        <begin position="3187"/>
        <end position="3208"/>
    </location>
</feature>
<evidence type="ECO:0000256" key="1">
    <source>
        <dbReference type="SAM" id="MobiDB-lite"/>
    </source>
</evidence>
<gene>
    <name evidence="3" type="ORF">FGO68_gene9945</name>
</gene>
<dbReference type="SUPFAM" id="SSF57184">
    <property type="entry name" value="Growth factor receptor domain"/>
    <property type="match status" value="1"/>
</dbReference>
<keyword evidence="2" id="KW-0472">Membrane</keyword>
<dbReference type="InterPro" id="IPR011050">
    <property type="entry name" value="Pectin_lyase_fold/virulence"/>
</dbReference>